<dbReference type="SUPFAM" id="SSF51735">
    <property type="entry name" value="NAD(P)-binding Rossmann-fold domains"/>
    <property type="match status" value="1"/>
</dbReference>
<dbReference type="GO" id="GO:0016491">
    <property type="term" value="F:oxidoreductase activity"/>
    <property type="evidence" value="ECO:0007669"/>
    <property type="project" value="UniProtKB-KW"/>
</dbReference>
<evidence type="ECO:0000313" key="4">
    <source>
        <dbReference type="Proteomes" id="UP001143347"/>
    </source>
</evidence>
<dbReference type="PRINTS" id="PR00081">
    <property type="entry name" value="GDHRDH"/>
</dbReference>
<organism evidence="3 4">
    <name type="scientific">Gordonia aquimaris</name>
    <dbReference type="NCBI Taxonomy" id="2984863"/>
    <lineage>
        <taxon>Bacteria</taxon>
        <taxon>Bacillati</taxon>
        <taxon>Actinomycetota</taxon>
        <taxon>Actinomycetes</taxon>
        <taxon>Mycobacteriales</taxon>
        <taxon>Gordoniaceae</taxon>
        <taxon>Gordonia</taxon>
    </lineage>
</organism>
<protein>
    <submittedName>
        <fullName evidence="3">SDR family oxidoreductase</fullName>
    </submittedName>
</protein>
<dbReference type="EMBL" id="JAPKFM010000021">
    <property type="protein sequence ID" value="MCX2965991.1"/>
    <property type="molecule type" value="Genomic_DNA"/>
</dbReference>
<dbReference type="InterPro" id="IPR002347">
    <property type="entry name" value="SDR_fam"/>
</dbReference>
<evidence type="ECO:0000313" key="3">
    <source>
        <dbReference type="EMBL" id="MCX2965991.1"/>
    </source>
</evidence>
<evidence type="ECO:0000256" key="2">
    <source>
        <dbReference type="ARBA" id="ARBA00023002"/>
    </source>
</evidence>
<comment type="caution">
    <text evidence="3">The sequence shown here is derived from an EMBL/GenBank/DDBJ whole genome shotgun (WGS) entry which is preliminary data.</text>
</comment>
<reference evidence="3" key="1">
    <citation type="submission" date="2022-10" db="EMBL/GenBank/DDBJ databases">
        <title>WGS of marine actinomycetes from Thailand.</title>
        <authorList>
            <person name="Thawai C."/>
        </authorList>
    </citation>
    <scope>NUCLEOTIDE SEQUENCE</scope>
    <source>
        <strain evidence="3">SW21</strain>
    </source>
</reference>
<name>A0A9X3D741_9ACTN</name>
<dbReference type="Proteomes" id="UP001143347">
    <property type="component" value="Unassembled WGS sequence"/>
</dbReference>
<dbReference type="RefSeq" id="WP_235721407.1">
    <property type="nucleotide sequence ID" value="NZ_JAPKFM010000021.1"/>
</dbReference>
<dbReference type="Pfam" id="PF13561">
    <property type="entry name" value="adh_short_C2"/>
    <property type="match status" value="1"/>
</dbReference>
<accession>A0A9X3D741</accession>
<dbReference type="PROSITE" id="PS00061">
    <property type="entry name" value="ADH_SHORT"/>
    <property type="match status" value="1"/>
</dbReference>
<comment type="similarity">
    <text evidence="1">Belongs to the short-chain dehydrogenases/reductases (SDR) family.</text>
</comment>
<dbReference type="InterPro" id="IPR036291">
    <property type="entry name" value="NAD(P)-bd_dom_sf"/>
</dbReference>
<keyword evidence="2" id="KW-0560">Oxidoreductase</keyword>
<dbReference type="FunFam" id="3.40.50.720:FF:000084">
    <property type="entry name" value="Short-chain dehydrogenase reductase"/>
    <property type="match status" value="1"/>
</dbReference>
<sequence>MAPDLTGQTAIVTGAAHGIGLEIARQLSSAGASVVVADIDEAAAKEAAGQLTNATAIACDVRDEEQVKSLVESTVATYGGLQVMIPNAGIASVAPIVEMDLAAWRKVTSINFDGVFLAIRYAAPAIIASGGGSIVTIGSVTALAGTPLVSSYAAAKAGVVNLTKTAATELRAFGVRVNAVLPGFVATHLVTDQVQGFETALGLPAHGFDALIEQKQGRYGTVEEIAKAVLFLAGDESSFCSGSGLVLDGGLDAGLF</sequence>
<dbReference type="InterPro" id="IPR020904">
    <property type="entry name" value="Sc_DH/Rdtase_CS"/>
</dbReference>
<evidence type="ECO:0000256" key="1">
    <source>
        <dbReference type="ARBA" id="ARBA00006484"/>
    </source>
</evidence>
<proteinExistence type="inferred from homology"/>
<keyword evidence="4" id="KW-1185">Reference proteome</keyword>
<dbReference type="PANTHER" id="PTHR24321:SF14">
    <property type="entry name" value="SHORT-CHAIN TYPE DEHYDROGENASE_REDUCTASE BLR2146-RELATED"/>
    <property type="match status" value="1"/>
</dbReference>
<dbReference type="PANTHER" id="PTHR24321">
    <property type="entry name" value="DEHYDROGENASES, SHORT CHAIN"/>
    <property type="match status" value="1"/>
</dbReference>
<dbReference type="Gene3D" id="3.40.50.720">
    <property type="entry name" value="NAD(P)-binding Rossmann-like Domain"/>
    <property type="match status" value="1"/>
</dbReference>
<dbReference type="PRINTS" id="PR00080">
    <property type="entry name" value="SDRFAMILY"/>
</dbReference>
<dbReference type="AlphaFoldDB" id="A0A9X3D741"/>
<gene>
    <name evidence="3" type="ORF">OSB52_18060</name>
</gene>